<dbReference type="Gene3D" id="1.10.3470.10">
    <property type="entry name" value="ABC transporter involved in vitamin B12 uptake, BtuC"/>
    <property type="match status" value="1"/>
</dbReference>
<feature type="transmembrane region" description="Helical" evidence="8">
    <location>
        <begin position="27"/>
        <end position="48"/>
    </location>
</feature>
<feature type="transmembrane region" description="Helical" evidence="8">
    <location>
        <begin position="68"/>
        <end position="87"/>
    </location>
</feature>
<organism evidence="9 10">
    <name type="scientific">Brevibacterium paucivorans</name>
    <dbReference type="NCBI Taxonomy" id="170994"/>
    <lineage>
        <taxon>Bacteria</taxon>
        <taxon>Bacillati</taxon>
        <taxon>Actinomycetota</taxon>
        <taxon>Actinomycetes</taxon>
        <taxon>Micrococcales</taxon>
        <taxon>Brevibacteriaceae</taxon>
        <taxon>Brevibacterium</taxon>
    </lineage>
</organism>
<dbReference type="GO" id="GO:0005886">
    <property type="term" value="C:plasma membrane"/>
    <property type="evidence" value="ECO:0007669"/>
    <property type="project" value="UniProtKB-SubCell"/>
</dbReference>
<keyword evidence="7 8" id="KW-0472">Membrane</keyword>
<evidence type="ECO:0000256" key="8">
    <source>
        <dbReference type="SAM" id="Phobius"/>
    </source>
</evidence>
<keyword evidence="4" id="KW-1003">Cell membrane</keyword>
<reference evidence="9 10" key="1">
    <citation type="submission" date="2017-09" db="EMBL/GenBank/DDBJ databases">
        <title>Bacterial strain isolated from the female urinary microbiota.</title>
        <authorList>
            <person name="Thomas-White K."/>
            <person name="Kumar N."/>
            <person name="Forster S."/>
            <person name="Putonti C."/>
            <person name="Lawley T."/>
            <person name="Wolfe A.J."/>
        </authorList>
    </citation>
    <scope>NUCLEOTIDE SEQUENCE [LARGE SCALE GENOMIC DNA]</scope>
    <source>
        <strain evidence="9 10">UMB1301</strain>
    </source>
</reference>
<comment type="caution">
    <text evidence="9">The sequence shown here is derived from an EMBL/GenBank/DDBJ whole genome shotgun (WGS) entry which is preliminary data.</text>
</comment>
<feature type="transmembrane region" description="Helical" evidence="8">
    <location>
        <begin position="132"/>
        <end position="150"/>
    </location>
</feature>
<feature type="transmembrane region" description="Helical" evidence="8">
    <location>
        <begin position="294"/>
        <end position="312"/>
    </location>
</feature>
<proteinExistence type="inferred from homology"/>
<dbReference type="Pfam" id="PF01032">
    <property type="entry name" value="FecCD"/>
    <property type="match status" value="1"/>
</dbReference>
<evidence type="ECO:0000256" key="3">
    <source>
        <dbReference type="ARBA" id="ARBA00022448"/>
    </source>
</evidence>
<feature type="transmembrane region" description="Helical" evidence="8">
    <location>
        <begin position="162"/>
        <end position="183"/>
    </location>
</feature>
<evidence type="ECO:0000256" key="7">
    <source>
        <dbReference type="ARBA" id="ARBA00023136"/>
    </source>
</evidence>
<accession>A0A2N6VKH9</accession>
<gene>
    <name evidence="9" type="ORF">CJ199_09815</name>
</gene>
<evidence type="ECO:0000256" key="2">
    <source>
        <dbReference type="ARBA" id="ARBA00007935"/>
    </source>
</evidence>
<protein>
    <submittedName>
        <fullName evidence="9">Enterochelin ABC transporter permease</fullName>
    </submittedName>
</protein>
<dbReference type="EMBL" id="PNHK01000004">
    <property type="protein sequence ID" value="PMD04660.1"/>
    <property type="molecule type" value="Genomic_DNA"/>
</dbReference>
<keyword evidence="6 8" id="KW-1133">Transmembrane helix</keyword>
<feature type="transmembrane region" description="Helical" evidence="8">
    <location>
        <begin position="249"/>
        <end position="282"/>
    </location>
</feature>
<dbReference type="OrthoDB" id="9796260at2"/>
<dbReference type="RefSeq" id="WP_102239306.1">
    <property type="nucleotide sequence ID" value="NZ_PNHK01000004.1"/>
</dbReference>
<evidence type="ECO:0000313" key="9">
    <source>
        <dbReference type="EMBL" id="PMD04660.1"/>
    </source>
</evidence>
<dbReference type="InterPro" id="IPR037294">
    <property type="entry name" value="ABC_BtuC-like"/>
</dbReference>
<feature type="transmembrane region" description="Helical" evidence="8">
    <location>
        <begin position="203"/>
        <end position="228"/>
    </location>
</feature>
<feature type="transmembrane region" description="Helical" evidence="8">
    <location>
        <begin position="107"/>
        <end position="126"/>
    </location>
</feature>
<feature type="transmembrane region" description="Helical" evidence="8">
    <location>
        <begin position="321"/>
        <end position="339"/>
    </location>
</feature>
<dbReference type="SUPFAM" id="SSF81345">
    <property type="entry name" value="ABC transporter involved in vitamin B12 uptake, BtuC"/>
    <property type="match status" value="1"/>
</dbReference>
<dbReference type="AlphaFoldDB" id="A0A2N6VKH9"/>
<comment type="similarity">
    <text evidence="2">Belongs to the binding-protein-dependent transport system permease family. FecCD subfamily.</text>
</comment>
<dbReference type="GO" id="GO:0033214">
    <property type="term" value="P:siderophore-iron import into cell"/>
    <property type="evidence" value="ECO:0007669"/>
    <property type="project" value="TreeGrafter"/>
</dbReference>
<dbReference type="InterPro" id="IPR000522">
    <property type="entry name" value="ABC_transptr_permease_BtuC"/>
</dbReference>
<dbReference type="Proteomes" id="UP000235598">
    <property type="component" value="Unassembled WGS sequence"/>
</dbReference>
<evidence type="ECO:0000256" key="5">
    <source>
        <dbReference type="ARBA" id="ARBA00022692"/>
    </source>
</evidence>
<dbReference type="GO" id="GO:0022857">
    <property type="term" value="F:transmembrane transporter activity"/>
    <property type="evidence" value="ECO:0007669"/>
    <property type="project" value="InterPro"/>
</dbReference>
<evidence type="ECO:0000256" key="4">
    <source>
        <dbReference type="ARBA" id="ARBA00022475"/>
    </source>
</evidence>
<evidence type="ECO:0000313" key="10">
    <source>
        <dbReference type="Proteomes" id="UP000235598"/>
    </source>
</evidence>
<dbReference type="PANTHER" id="PTHR30472:SF19">
    <property type="entry name" value="PETROBACTIN IMPORT SYSTEM PERMEASE PROTEIN YCLO"/>
    <property type="match status" value="1"/>
</dbReference>
<comment type="subcellular location">
    <subcellularLocation>
        <location evidence="1">Cell membrane</location>
        <topology evidence="1">Multi-pass membrane protein</topology>
    </subcellularLocation>
</comment>
<sequence length="344" mass="36889">MSKTTQVTATSARSTHPLPTPRARRRYAIIVGVLIALAAGITVGTLSWDNPMPFGSEGFWLIAQLRVQNLLVIALVALCHSTATVAFQTVTGNRILTPSIMGFESLYTLIQTGSVFIFGIAGGSVLRGTPQFVLQTVVMVVFAVLLYSWLLSGRRGDLQTTLLIGLVIGGGLGAASTFMQRLLTPSEFDVLTARLVGSIASAHAEYLVIAVPVCLVAVTLLVLMSGRLNLLGLGRDTAVNLGLNYKKNLIMVLGLVSVLMAMTTALVGPLTFFGFLVAMISYQLADTYDHYRVFPVSWLTGFVVLGGAHFILKNIFYAQGSVGIIIELVGGTFFLAYILKRGRL</sequence>
<evidence type="ECO:0000256" key="6">
    <source>
        <dbReference type="ARBA" id="ARBA00022989"/>
    </source>
</evidence>
<keyword evidence="3" id="KW-0813">Transport</keyword>
<evidence type="ECO:0000256" key="1">
    <source>
        <dbReference type="ARBA" id="ARBA00004651"/>
    </source>
</evidence>
<name>A0A2N6VKH9_9MICO</name>
<keyword evidence="5 8" id="KW-0812">Transmembrane</keyword>
<dbReference type="PANTHER" id="PTHR30472">
    <property type="entry name" value="FERRIC ENTEROBACTIN TRANSPORT SYSTEM PERMEASE PROTEIN"/>
    <property type="match status" value="1"/>
</dbReference>